<gene>
    <name evidence="2" type="ORF">OGATHE_006302</name>
</gene>
<dbReference type="AlphaFoldDB" id="A0A9P8SY21"/>
<reference evidence="2" key="1">
    <citation type="journal article" date="2021" name="Open Biol.">
        <title>Shared evolutionary footprints suggest mitochondrial oxidative damage underlies multiple complex I losses in fungi.</title>
        <authorList>
            <person name="Schikora-Tamarit M.A."/>
            <person name="Marcet-Houben M."/>
            <person name="Nosek J."/>
            <person name="Gabaldon T."/>
        </authorList>
    </citation>
    <scope>NUCLEOTIDE SEQUENCE</scope>
    <source>
        <strain evidence="2">NCAIM Y.01608</strain>
    </source>
</reference>
<accession>A0A9P8SY21</accession>
<comment type="caution">
    <text evidence="2">The sequence shown here is derived from an EMBL/GenBank/DDBJ whole genome shotgun (WGS) entry which is preliminary data.</text>
</comment>
<dbReference type="EMBL" id="JAEUBD010001540">
    <property type="protein sequence ID" value="KAH3659418.1"/>
    <property type="molecule type" value="Genomic_DNA"/>
</dbReference>
<evidence type="ECO:0000313" key="3">
    <source>
        <dbReference type="Proteomes" id="UP000788993"/>
    </source>
</evidence>
<evidence type="ECO:0000256" key="1">
    <source>
        <dbReference type="SAM" id="MobiDB-lite"/>
    </source>
</evidence>
<organism evidence="2 3">
    <name type="scientific">Ogataea polymorpha</name>
    <dbReference type="NCBI Taxonomy" id="460523"/>
    <lineage>
        <taxon>Eukaryota</taxon>
        <taxon>Fungi</taxon>
        <taxon>Dikarya</taxon>
        <taxon>Ascomycota</taxon>
        <taxon>Saccharomycotina</taxon>
        <taxon>Pichiomycetes</taxon>
        <taxon>Pichiales</taxon>
        <taxon>Pichiaceae</taxon>
        <taxon>Ogataea</taxon>
    </lineage>
</organism>
<evidence type="ECO:0000313" key="2">
    <source>
        <dbReference type="EMBL" id="KAH3659418.1"/>
    </source>
</evidence>
<proteinExistence type="predicted"/>
<protein>
    <submittedName>
        <fullName evidence="2">Uncharacterized protein</fullName>
    </submittedName>
</protein>
<sequence length="161" mass="16660">MLPSDRTRIRDLPVSVFFSTLSSPSPIDLYGSALSAASNLSTLDFFVYKTVSFSSPVFVSTFCVSLTTAKSPLTSSFCTSSSSLAASSLDSSGFGAEKLKLNVELAGAVSCDLDAKLNGLDTAGVCAGCDEKLNPFEGAENEKAGLAGSEKAEEPNENAGF</sequence>
<feature type="region of interest" description="Disordered" evidence="1">
    <location>
        <begin position="140"/>
        <end position="161"/>
    </location>
</feature>
<dbReference type="Proteomes" id="UP000788993">
    <property type="component" value="Unassembled WGS sequence"/>
</dbReference>
<keyword evidence="3" id="KW-1185">Reference proteome</keyword>
<name>A0A9P8SY21_9ASCO</name>
<reference evidence="2" key="2">
    <citation type="submission" date="2021-01" db="EMBL/GenBank/DDBJ databases">
        <authorList>
            <person name="Schikora-Tamarit M.A."/>
        </authorList>
    </citation>
    <scope>NUCLEOTIDE SEQUENCE</scope>
    <source>
        <strain evidence="2">NCAIM Y.01608</strain>
    </source>
</reference>